<gene>
    <name evidence="1" type="ORF">C451_08805</name>
</gene>
<sequence>MPQYSWQLNLVAEFVIINVFVTLSKRDTIFHTLSKLDIPWNHPHFHPIVVCSVMKLDKGSLIRVTTFGDFSTYLVPITQRSITIFTVMKRVNGWEIVVSAIELTIRPVGGFFTRIAVR</sequence>
<proteinExistence type="predicted"/>
<dbReference type="EMBL" id="AOMF01000148">
    <property type="protein sequence ID" value="EMA53864.1"/>
    <property type="molecule type" value="Genomic_DNA"/>
</dbReference>
<evidence type="ECO:0000313" key="1">
    <source>
        <dbReference type="EMBL" id="EMA53864.1"/>
    </source>
</evidence>
<evidence type="ECO:0000313" key="2">
    <source>
        <dbReference type="Proteomes" id="UP000011680"/>
    </source>
</evidence>
<organism evidence="1 2">
    <name type="scientific">Halococcus thailandensis JCM 13552</name>
    <dbReference type="NCBI Taxonomy" id="1227457"/>
    <lineage>
        <taxon>Archaea</taxon>
        <taxon>Methanobacteriati</taxon>
        <taxon>Methanobacteriota</taxon>
        <taxon>Stenosarchaea group</taxon>
        <taxon>Halobacteria</taxon>
        <taxon>Halobacteriales</taxon>
        <taxon>Halococcaceae</taxon>
        <taxon>Halococcus</taxon>
    </lineage>
</organism>
<keyword evidence="2" id="KW-1185">Reference proteome</keyword>
<name>M0N9T6_9EURY</name>
<dbReference type="AlphaFoldDB" id="M0N9T6"/>
<reference evidence="1 2" key="1">
    <citation type="journal article" date="2014" name="PLoS Genet.">
        <title>Phylogenetically driven sequencing of extremely halophilic archaea reveals strategies for static and dynamic osmo-response.</title>
        <authorList>
            <person name="Becker E.A."/>
            <person name="Seitzer P.M."/>
            <person name="Tritt A."/>
            <person name="Larsen D."/>
            <person name="Krusor M."/>
            <person name="Yao A.I."/>
            <person name="Wu D."/>
            <person name="Madern D."/>
            <person name="Eisen J.A."/>
            <person name="Darling A.E."/>
            <person name="Facciotti M.T."/>
        </authorList>
    </citation>
    <scope>NUCLEOTIDE SEQUENCE [LARGE SCALE GENOMIC DNA]</scope>
    <source>
        <strain evidence="1 2">JCM 13552</strain>
    </source>
</reference>
<accession>M0N9T6</accession>
<comment type="caution">
    <text evidence="1">The sequence shown here is derived from an EMBL/GenBank/DDBJ whole genome shotgun (WGS) entry which is preliminary data.</text>
</comment>
<dbReference type="Proteomes" id="UP000011680">
    <property type="component" value="Unassembled WGS sequence"/>
</dbReference>
<protein>
    <submittedName>
        <fullName evidence="1">Uncharacterized protein</fullName>
    </submittedName>
</protein>
<dbReference type="RefSeq" id="WP_007739702.1">
    <property type="nucleotide sequence ID" value="NZ_AOMF01000148.1"/>
</dbReference>